<keyword evidence="3" id="KW-1185">Reference proteome</keyword>
<dbReference type="PANTHER" id="PTHR43591">
    <property type="entry name" value="METHYLTRANSFERASE"/>
    <property type="match status" value="1"/>
</dbReference>
<dbReference type="SUPFAM" id="SSF53335">
    <property type="entry name" value="S-adenosyl-L-methionine-dependent methyltransferases"/>
    <property type="match status" value="1"/>
</dbReference>
<protein>
    <submittedName>
        <fullName evidence="2">Class I SAM-dependent methyltransferase</fullName>
        <ecNumber evidence="2">2.1.1.-</ecNumber>
    </submittedName>
</protein>
<comment type="caution">
    <text evidence="2">The sequence shown here is derived from an EMBL/GenBank/DDBJ whole genome shotgun (WGS) entry which is preliminary data.</text>
</comment>
<dbReference type="GO" id="GO:0032259">
    <property type="term" value="P:methylation"/>
    <property type="evidence" value="ECO:0007669"/>
    <property type="project" value="UniProtKB-KW"/>
</dbReference>
<feature type="domain" description="Methyltransferase type 11" evidence="1">
    <location>
        <begin position="46"/>
        <end position="141"/>
    </location>
</feature>
<sequence length="257" mass="28940">MNIKKQVQEQFGKNAAHYVTSEIHAKGQDLQTLLMLSGAKKTDVVLDIATGGGHVANGFAPLVEKVVALDLTENMLQKAKEFIEGNGYYNIEFIQGDAEQLPFADECFDIVTCRIAPHHFPDVSVFIAESYRVLKKGGTFLLIDNVAPEDDALDTFYNTVEKTRDPSHNRALKKTQWINELEKAGFTVEQLLTFAKTFPFESWFARMGLPANVKQSLERYMLSASLSAKQHFHITVQDERIISFQGQSVLITCKKHR</sequence>
<dbReference type="Pfam" id="PF08241">
    <property type="entry name" value="Methyltransf_11"/>
    <property type="match status" value="1"/>
</dbReference>
<dbReference type="Gene3D" id="3.40.50.150">
    <property type="entry name" value="Vaccinia Virus protein VP39"/>
    <property type="match status" value="1"/>
</dbReference>
<dbReference type="EC" id="2.1.1.-" evidence="2"/>
<name>A0ABT6H2W0_9BACI</name>
<dbReference type="PANTHER" id="PTHR43591:SF24">
    <property type="entry name" value="2-METHOXY-6-POLYPRENYL-1,4-BENZOQUINOL METHYLASE, MITOCHONDRIAL"/>
    <property type="match status" value="1"/>
</dbReference>
<organism evidence="2 3">
    <name type="scientific">Ectobacillus antri</name>
    <dbReference type="NCBI Taxonomy" id="2486280"/>
    <lineage>
        <taxon>Bacteria</taxon>
        <taxon>Bacillati</taxon>
        <taxon>Bacillota</taxon>
        <taxon>Bacilli</taxon>
        <taxon>Bacillales</taxon>
        <taxon>Bacillaceae</taxon>
        <taxon>Ectobacillus</taxon>
    </lineage>
</organism>
<evidence type="ECO:0000259" key="1">
    <source>
        <dbReference type="Pfam" id="PF08241"/>
    </source>
</evidence>
<dbReference type="InterPro" id="IPR013216">
    <property type="entry name" value="Methyltransf_11"/>
</dbReference>
<dbReference type="EMBL" id="JARULN010000004">
    <property type="protein sequence ID" value="MDG5753734.1"/>
    <property type="molecule type" value="Genomic_DNA"/>
</dbReference>
<gene>
    <name evidence="2" type="ORF">P6P90_07080</name>
</gene>
<dbReference type="GO" id="GO:0008168">
    <property type="term" value="F:methyltransferase activity"/>
    <property type="evidence" value="ECO:0007669"/>
    <property type="project" value="UniProtKB-KW"/>
</dbReference>
<dbReference type="Proteomes" id="UP001218246">
    <property type="component" value="Unassembled WGS sequence"/>
</dbReference>
<evidence type="ECO:0000313" key="2">
    <source>
        <dbReference type="EMBL" id="MDG5753734.1"/>
    </source>
</evidence>
<accession>A0ABT6H2W0</accession>
<dbReference type="CDD" id="cd02440">
    <property type="entry name" value="AdoMet_MTases"/>
    <property type="match status" value="1"/>
</dbReference>
<dbReference type="RefSeq" id="WP_124562875.1">
    <property type="nucleotide sequence ID" value="NZ_JARRRY010000027.1"/>
</dbReference>
<keyword evidence="2" id="KW-0489">Methyltransferase</keyword>
<reference evidence="2 3" key="1">
    <citation type="submission" date="2023-04" db="EMBL/GenBank/DDBJ databases">
        <title>Ectobacillus antri isolated from activated sludge.</title>
        <authorList>
            <person name="Yan P."/>
            <person name="Liu X."/>
        </authorList>
    </citation>
    <scope>NUCLEOTIDE SEQUENCE [LARGE SCALE GENOMIC DNA]</scope>
    <source>
        <strain evidence="2 3">C18H</strain>
    </source>
</reference>
<proteinExistence type="predicted"/>
<evidence type="ECO:0000313" key="3">
    <source>
        <dbReference type="Proteomes" id="UP001218246"/>
    </source>
</evidence>
<keyword evidence="2" id="KW-0808">Transferase</keyword>
<dbReference type="InterPro" id="IPR029063">
    <property type="entry name" value="SAM-dependent_MTases_sf"/>
</dbReference>